<dbReference type="Gene3D" id="1.25.40.390">
    <property type="match status" value="1"/>
</dbReference>
<comment type="caution">
    <text evidence="7">The sequence shown here is derived from an EMBL/GenBank/DDBJ whole genome shotgun (WGS) entry which is preliminary data.</text>
</comment>
<evidence type="ECO:0000256" key="2">
    <source>
        <dbReference type="ARBA" id="ARBA00022729"/>
    </source>
</evidence>
<dbReference type="GO" id="GO:0009279">
    <property type="term" value="C:cell outer membrane"/>
    <property type="evidence" value="ECO:0007669"/>
    <property type="project" value="UniProtKB-SubCell"/>
</dbReference>
<dbReference type="CDD" id="cd08977">
    <property type="entry name" value="SusD"/>
    <property type="match status" value="1"/>
</dbReference>
<dbReference type="InterPro" id="IPR033985">
    <property type="entry name" value="SusD-like_N"/>
</dbReference>
<keyword evidence="2" id="KW-0732">Signal</keyword>
<dbReference type="PROSITE" id="PS51257">
    <property type="entry name" value="PROKAR_LIPOPROTEIN"/>
    <property type="match status" value="1"/>
</dbReference>
<feature type="domain" description="RagB/SusD" evidence="5">
    <location>
        <begin position="353"/>
        <end position="498"/>
    </location>
</feature>
<evidence type="ECO:0008006" key="8">
    <source>
        <dbReference type="Google" id="ProtNLM"/>
    </source>
</evidence>
<dbReference type="AlphaFoldDB" id="A0A0F9M4I5"/>
<keyword evidence="3" id="KW-0472">Membrane</keyword>
<evidence type="ECO:0000256" key="3">
    <source>
        <dbReference type="ARBA" id="ARBA00023136"/>
    </source>
</evidence>
<reference evidence="7" key="1">
    <citation type="journal article" date="2015" name="Nature">
        <title>Complex archaea that bridge the gap between prokaryotes and eukaryotes.</title>
        <authorList>
            <person name="Spang A."/>
            <person name="Saw J.H."/>
            <person name="Jorgensen S.L."/>
            <person name="Zaremba-Niedzwiedzka K."/>
            <person name="Martijn J."/>
            <person name="Lind A.E."/>
            <person name="van Eijk R."/>
            <person name="Schleper C."/>
            <person name="Guy L."/>
            <person name="Ettema T.J."/>
        </authorList>
    </citation>
    <scope>NUCLEOTIDE SEQUENCE</scope>
</reference>
<evidence type="ECO:0000259" key="6">
    <source>
        <dbReference type="Pfam" id="PF14322"/>
    </source>
</evidence>
<dbReference type="InterPro" id="IPR011990">
    <property type="entry name" value="TPR-like_helical_dom_sf"/>
</dbReference>
<dbReference type="SUPFAM" id="SSF48452">
    <property type="entry name" value="TPR-like"/>
    <property type="match status" value="1"/>
</dbReference>
<dbReference type="Pfam" id="PF14322">
    <property type="entry name" value="SusD-like_3"/>
    <property type="match status" value="1"/>
</dbReference>
<organism evidence="7">
    <name type="scientific">marine sediment metagenome</name>
    <dbReference type="NCBI Taxonomy" id="412755"/>
    <lineage>
        <taxon>unclassified sequences</taxon>
        <taxon>metagenomes</taxon>
        <taxon>ecological metagenomes</taxon>
    </lineage>
</organism>
<accession>A0A0F9M4I5</accession>
<evidence type="ECO:0000256" key="4">
    <source>
        <dbReference type="ARBA" id="ARBA00023237"/>
    </source>
</evidence>
<evidence type="ECO:0000256" key="1">
    <source>
        <dbReference type="ARBA" id="ARBA00004442"/>
    </source>
</evidence>
<evidence type="ECO:0000259" key="5">
    <source>
        <dbReference type="Pfam" id="PF07980"/>
    </source>
</evidence>
<comment type="subcellular location">
    <subcellularLocation>
        <location evidence="1">Cell outer membrane</location>
    </subcellularLocation>
</comment>
<dbReference type="InterPro" id="IPR012944">
    <property type="entry name" value="SusD_RagB_dom"/>
</dbReference>
<dbReference type="EMBL" id="LAZR01005166">
    <property type="protein sequence ID" value="KKN02280.1"/>
    <property type="molecule type" value="Genomic_DNA"/>
</dbReference>
<gene>
    <name evidence="7" type="ORF">LCGC14_1119260</name>
</gene>
<feature type="domain" description="SusD-like N-terminal" evidence="6">
    <location>
        <begin position="61"/>
        <end position="189"/>
    </location>
</feature>
<evidence type="ECO:0000313" key="7">
    <source>
        <dbReference type="EMBL" id="KKN02280.1"/>
    </source>
</evidence>
<name>A0A0F9M4I5_9ZZZZ</name>
<keyword evidence="4" id="KW-0998">Cell outer membrane</keyword>
<dbReference type="Pfam" id="PF07980">
    <property type="entry name" value="SusD_RagB"/>
    <property type="match status" value="1"/>
</dbReference>
<protein>
    <recommendedName>
        <fullName evidence="8">RagB/SusD domain-containing protein</fullName>
    </recommendedName>
</protein>
<sequence length="499" mass="56347">MRKYIVLFMTLSVFISCEKEIELDPISGIPGTGFLDNESAARLAHTGLYASFRGYNFSYFRLGEVRSDLYGGTTFESATDIELINQTINSTNIPFGNWGGFYTLIHRMNDFLVNVPEIEFADNSEKQQLLGQVYGLRAFIYYTMLKTWGAVPITIEPFDTTADVTTLNRARSSKEEVMQLIKDDIQRSLTEFGTDNSFFKGKKIYWSKAATLALKGDAFIWSGEVLNGGIADFTEAKSALEQVSGIGVSLEPNFMDLWDIENENNDEFIFTLSYERDQSTNFYNGVFTGRATEINQTWDATGTSFANEIFNGGNRYGPSEKLLLKLDDTLDSRRATFSRLYSDDLGHIPFDENNYVGAILNKFLGVVEAGSRINVNDVPIYRHADVLLLLAEAKNNLGENPSTEINLIRQRAYAENYDDAVQGFVNASNDENKVAILDERLKEFVGEGKRWWDLRRAGGNYIFDEIETLLESEAFKLQLPISPDMIGRNSLLEQTEGWK</sequence>
<proteinExistence type="predicted"/>